<feature type="chain" id="PRO_5047157969" evidence="2">
    <location>
        <begin position="20"/>
        <end position="117"/>
    </location>
</feature>
<keyword evidence="3" id="KW-1185">Reference proteome</keyword>
<evidence type="ECO:0000256" key="2">
    <source>
        <dbReference type="SAM" id="SignalP"/>
    </source>
</evidence>
<feature type="signal peptide" evidence="2">
    <location>
        <begin position="1"/>
        <end position="19"/>
    </location>
</feature>
<feature type="compositionally biased region" description="Basic and acidic residues" evidence="1">
    <location>
        <begin position="58"/>
        <end position="75"/>
    </location>
</feature>
<proteinExistence type="predicted"/>
<keyword evidence="2" id="KW-0732">Signal</keyword>
<dbReference type="Proteomes" id="UP000694864">
    <property type="component" value="Chromosome 8"/>
</dbReference>
<reference evidence="3" key="1">
    <citation type="journal article" date="2014" name="Nat. Commun.">
        <title>The emerging biofuel crop Camelina sativa retains a highly undifferentiated hexaploid genome structure.</title>
        <authorList>
            <person name="Kagale S."/>
            <person name="Koh C."/>
            <person name="Nixon J."/>
            <person name="Bollina V."/>
            <person name="Clarke W.E."/>
            <person name="Tuteja R."/>
            <person name="Spillane C."/>
            <person name="Robinson S.J."/>
            <person name="Links M.G."/>
            <person name="Clarke C."/>
            <person name="Higgins E.E."/>
            <person name="Huebert T."/>
            <person name="Sharpe A.G."/>
            <person name="Parkin I.A."/>
        </authorList>
    </citation>
    <scope>NUCLEOTIDE SEQUENCE [LARGE SCALE GENOMIC DNA]</scope>
    <source>
        <strain evidence="3">cv. DH55</strain>
    </source>
</reference>
<gene>
    <name evidence="4" type="primary">LOC104706742</name>
</gene>
<dbReference type="GeneID" id="104706742"/>
<accession>A0ABM0T5Q0</accession>
<protein>
    <submittedName>
        <fullName evidence="4">Uncharacterized protein LOC104706742</fullName>
    </submittedName>
</protein>
<organism evidence="3 4">
    <name type="scientific">Camelina sativa</name>
    <name type="common">False flax</name>
    <name type="synonym">Myagrum sativum</name>
    <dbReference type="NCBI Taxonomy" id="90675"/>
    <lineage>
        <taxon>Eukaryota</taxon>
        <taxon>Viridiplantae</taxon>
        <taxon>Streptophyta</taxon>
        <taxon>Embryophyta</taxon>
        <taxon>Tracheophyta</taxon>
        <taxon>Spermatophyta</taxon>
        <taxon>Magnoliopsida</taxon>
        <taxon>eudicotyledons</taxon>
        <taxon>Gunneridae</taxon>
        <taxon>Pentapetalae</taxon>
        <taxon>rosids</taxon>
        <taxon>malvids</taxon>
        <taxon>Brassicales</taxon>
        <taxon>Brassicaceae</taxon>
        <taxon>Camelineae</taxon>
        <taxon>Camelina</taxon>
    </lineage>
</organism>
<evidence type="ECO:0000313" key="4">
    <source>
        <dbReference type="RefSeq" id="XP_010421257.1"/>
    </source>
</evidence>
<evidence type="ECO:0000313" key="3">
    <source>
        <dbReference type="Proteomes" id="UP000694864"/>
    </source>
</evidence>
<evidence type="ECO:0000256" key="1">
    <source>
        <dbReference type="SAM" id="MobiDB-lite"/>
    </source>
</evidence>
<reference evidence="4" key="2">
    <citation type="submission" date="2025-08" db="UniProtKB">
        <authorList>
            <consortium name="RefSeq"/>
        </authorList>
    </citation>
    <scope>IDENTIFICATION</scope>
    <source>
        <tissue evidence="4">Leaf</tissue>
    </source>
</reference>
<feature type="region of interest" description="Disordered" evidence="1">
    <location>
        <begin position="53"/>
        <end position="117"/>
    </location>
</feature>
<feature type="compositionally biased region" description="Pro residues" evidence="1">
    <location>
        <begin position="100"/>
        <end position="109"/>
    </location>
</feature>
<name>A0ABM0T5Q0_CAMSA</name>
<sequence>MKLVILVSFLLLLPMFSSGVVDTLLLDNVNHEKMVKKEVVMNGKRIDLEIDYAGPHLRPSDPSDPPKKQVDEVVTKEPPVYIKDDYKDPAPIPVIRRPVPYLPRPPPPPPHHKSVEN</sequence>
<dbReference type="RefSeq" id="XP_010421257.1">
    <property type="nucleotide sequence ID" value="XM_010422955.2"/>
</dbReference>